<evidence type="ECO:0008006" key="4">
    <source>
        <dbReference type="Google" id="ProtNLM"/>
    </source>
</evidence>
<protein>
    <recommendedName>
        <fullName evidence="4">Terminase</fullName>
    </recommendedName>
</protein>
<dbReference type="GO" id="GO:0051276">
    <property type="term" value="P:chromosome organization"/>
    <property type="evidence" value="ECO:0007669"/>
    <property type="project" value="InterPro"/>
</dbReference>
<reference evidence="2 3" key="1">
    <citation type="submission" date="2019-07" db="EMBL/GenBank/DDBJ databases">
        <title>Whole genome shotgun sequence of Skermanella aerolata NBRC 106429.</title>
        <authorList>
            <person name="Hosoyama A."/>
            <person name="Uohara A."/>
            <person name="Ohji S."/>
            <person name="Ichikawa N."/>
        </authorList>
    </citation>
    <scope>NUCLEOTIDE SEQUENCE [LARGE SCALE GENOMIC DNA]</scope>
    <source>
        <strain evidence="2 3">NBRC 106429</strain>
    </source>
</reference>
<sequence>MVTPAPAPAKKLPVARPALAASNRSPLTSRQEAFCLAMAGNVGGAEAARRAGYSANGAKQRGAFLMRQPEIRVRIDEIRTARRAANQAELDDAAEQVGRVIECAFETDRLPLALRAIEFRLKLLGVIQDKRITHHYTGCLDTRPHPDADLEDLAADPDEELDSVRFHPGFQAEPSSIETGAAPAATSDDPPAQGRIVTFDDLSRKIERMTSPSRSLRDTTALSGPVLPFLPGSAASLTVSALHGLFAGRPPA</sequence>
<dbReference type="EMBL" id="BJYZ01000007">
    <property type="protein sequence ID" value="GEO37683.1"/>
    <property type="molecule type" value="Genomic_DNA"/>
</dbReference>
<name>A0A512DMI1_9PROT</name>
<dbReference type="InterPro" id="IPR005335">
    <property type="entry name" value="Terminase_ssu"/>
</dbReference>
<dbReference type="RefSeq" id="WP_044426568.1">
    <property type="nucleotide sequence ID" value="NZ_BJYZ01000007.1"/>
</dbReference>
<dbReference type="Proteomes" id="UP000321523">
    <property type="component" value="Unassembled WGS sequence"/>
</dbReference>
<proteinExistence type="predicted"/>
<comment type="caution">
    <text evidence="2">The sequence shown here is derived from an EMBL/GenBank/DDBJ whole genome shotgun (WGS) entry which is preliminary data.</text>
</comment>
<dbReference type="Pfam" id="PF03592">
    <property type="entry name" value="Terminase_2"/>
    <property type="match status" value="1"/>
</dbReference>
<organism evidence="2 3">
    <name type="scientific">Skermanella aerolata</name>
    <dbReference type="NCBI Taxonomy" id="393310"/>
    <lineage>
        <taxon>Bacteria</taxon>
        <taxon>Pseudomonadati</taxon>
        <taxon>Pseudomonadota</taxon>
        <taxon>Alphaproteobacteria</taxon>
        <taxon>Rhodospirillales</taxon>
        <taxon>Azospirillaceae</taxon>
        <taxon>Skermanella</taxon>
    </lineage>
</organism>
<evidence type="ECO:0000256" key="1">
    <source>
        <dbReference type="SAM" id="MobiDB-lite"/>
    </source>
</evidence>
<feature type="region of interest" description="Disordered" evidence="1">
    <location>
        <begin position="170"/>
        <end position="195"/>
    </location>
</feature>
<evidence type="ECO:0000313" key="3">
    <source>
        <dbReference type="Proteomes" id="UP000321523"/>
    </source>
</evidence>
<accession>A0A512DMI1</accession>
<evidence type="ECO:0000313" key="2">
    <source>
        <dbReference type="EMBL" id="GEO37683.1"/>
    </source>
</evidence>
<dbReference type="OrthoDB" id="7371109at2"/>
<dbReference type="AlphaFoldDB" id="A0A512DMI1"/>
<feature type="compositionally biased region" description="Low complexity" evidence="1">
    <location>
        <begin position="181"/>
        <end position="192"/>
    </location>
</feature>
<dbReference type="Gene3D" id="1.10.10.1400">
    <property type="entry name" value="Terminase, small subunit, N-terminal DNA-binding domain, HTH motif"/>
    <property type="match status" value="1"/>
</dbReference>
<dbReference type="InterPro" id="IPR038713">
    <property type="entry name" value="Terminase_Gp1_N_sf"/>
</dbReference>
<keyword evidence="3" id="KW-1185">Reference proteome</keyword>
<gene>
    <name evidence="2" type="ORF">SAE02_18310</name>
</gene>